<organism evidence="2 3">
    <name type="scientific">Pseudooceanicola lipolyticus</name>
    <dbReference type="NCBI Taxonomy" id="2029104"/>
    <lineage>
        <taxon>Bacteria</taxon>
        <taxon>Pseudomonadati</taxon>
        <taxon>Pseudomonadota</taxon>
        <taxon>Alphaproteobacteria</taxon>
        <taxon>Rhodobacterales</taxon>
        <taxon>Paracoccaceae</taxon>
        <taxon>Pseudooceanicola</taxon>
    </lineage>
</organism>
<dbReference type="EMBL" id="PGTB01000035">
    <property type="protein sequence ID" value="PJE36650.1"/>
    <property type="molecule type" value="Genomic_DNA"/>
</dbReference>
<protein>
    <recommendedName>
        <fullName evidence="1">VOC domain-containing protein</fullName>
    </recommendedName>
</protein>
<dbReference type="SUPFAM" id="SSF54593">
    <property type="entry name" value="Glyoxalase/Bleomycin resistance protein/Dihydroxybiphenyl dioxygenase"/>
    <property type="match status" value="2"/>
</dbReference>
<dbReference type="PROSITE" id="PS51819">
    <property type="entry name" value="VOC"/>
    <property type="match status" value="1"/>
</dbReference>
<evidence type="ECO:0000313" key="2">
    <source>
        <dbReference type="EMBL" id="PJE36650.1"/>
    </source>
</evidence>
<accession>A0A2M8J1I5</accession>
<reference evidence="2 3" key="1">
    <citation type="journal article" date="2018" name="Int. J. Syst. Evol. Microbiol.">
        <title>Pseudooceanicola lipolyticus sp. nov., a marine alphaproteobacterium, reclassification of Oceanicola flagellatus as Pseudooceanicola flagellatus comb. nov. and emended description of the genus Pseudooceanicola.</title>
        <authorList>
            <person name="Huang M.-M."/>
            <person name="Guo L.-L."/>
            <person name="Wu Y.-H."/>
            <person name="Lai Q.-L."/>
            <person name="Shao Z.-Z."/>
            <person name="Wang C.-S."/>
            <person name="Wu M."/>
            <person name="Xu X.-W."/>
        </authorList>
    </citation>
    <scope>NUCLEOTIDE SEQUENCE [LARGE SCALE GENOMIC DNA]</scope>
    <source>
        <strain evidence="2 3">157</strain>
    </source>
</reference>
<dbReference type="RefSeq" id="WP_100162549.1">
    <property type="nucleotide sequence ID" value="NZ_PGTB01000035.1"/>
</dbReference>
<dbReference type="OrthoDB" id="9803142at2"/>
<dbReference type="AlphaFoldDB" id="A0A2M8J1I5"/>
<dbReference type="InterPro" id="IPR004360">
    <property type="entry name" value="Glyas_Fos-R_dOase_dom"/>
</dbReference>
<feature type="domain" description="VOC" evidence="1">
    <location>
        <begin position="136"/>
        <end position="248"/>
    </location>
</feature>
<evidence type="ECO:0000313" key="3">
    <source>
        <dbReference type="Proteomes" id="UP000231553"/>
    </source>
</evidence>
<comment type="caution">
    <text evidence="2">The sequence shown here is derived from an EMBL/GenBank/DDBJ whole genome shotgun (WGS) entry which is preliminary data.</text>
</comment>
<evidence type="ECO:0000259" key="1">
    <source>
        <dbReference type="PROSITE" id="PS51819"/>
    </source>
</evidence>
<gene>
    <name evidence="2" type="ORF">CVM52_11005</name>
</gene>
<name>A0A2M8J1I5_9RHOB</name>
<sequence>MIEELRFVRYPAKKLDAFHRFLGGAVGLQSADGSDDIARFRSDERSYSVECDATGATSKPVVGLSVRYQTDLDDITGKLTACGLEPARLSAEVCAGKLYRDAVAFEDFAGNRFEIVVRHENKSQRFFPARDAGIKAISSVDLRSPDPERDMAIWTEVFGARVRDFAGESGQLGFDERHHRIAYYPSQRSGLLSVNFEVGDLNDIMRSKYLLASQQVRILDGPGRDPASGEVFLYFQGPEDLIVSYGTGMKTVEPDWTARQFRNARDSFCMWNSDGLIPERWGADWETQDNRKVGTR</sequence>
<dbReference type="Pfam" id="PF00903">
    <property type="entry name" value="Glyoxalase"/>
    <property type="match status" value="1"/>
</dbReference>
<keyword evidence="3" id="KW-1185">Reference proteome</keyword>
<dbReference type="Proteomes" id="UP000231553">
    <property type="component" value="Unassembled WGS sequence"/>
</dbReference>
<dbReference type="Gene3D" id="3.10.180.10">
    <property type="entry name" value="2,3-Dihydroxybiphenyl 1,2-Dioxygenase, domain 1"/>
    <property type="match status" value="2"/>
</dbReference>
<dbReference type="InterPro" id="IPR029068">
    <property type="entry name" value="Glyas_Bleomycin-R_OHBP_Dase"/>
</dbReference>
<proteinExistence type="predicted"/>
<dbReference type="InterPro" id="IPR037523">
    <property type="entry name" value="VOC_core"/>
</dbReference>